<feature type="region of interest" description="Disordered" evidence="1">
    <location>
        <begin position="16"/>
        <end position="49"/>
    </location>
</feature>
<comment type="caution">
    <text evidence="2">The sequence shown here is derived from an EMBL/GenBank/DDBJ whole genome shotgun (WGS) entry which is preliminary data.</text>
</comment>
<proteinExistence type="predicted"/>
<name>A0ABP1PGC1_XYLVO</name>
<gene>
    <name evidence="2" type="ORF">XYLVIOL_LOCUS10967</name>
</gene>
<dbReference type="EMBL" id="CAXAJV020001301">
    <property type="protein sequence ID" value="CAL7952265.1"/>
    <property type="molecule type" value="Genomic_DNA"/>
</dbReference>
<reference evidence="2 3" key="1">
    <citation type="submission" date="2024-08" db="EMBL/GenBank/DDBJ databases">
        <authorList>
            <person name="Will J Nash"/>
            <person name="Angela Man"/>
            <person name="Seanna McTaggart"/>
            <person name="Kendall Baker"/>
            <person name="Tom Barker"/>
            <person name="Leah Catchpole"/>
            <person name="Alex Durrant"/>
            <person name="Karim Gharbi"/>
            <person name="Naomi Irish"/>
            <person name="Gemy Kaithakottil"/>
            <person name="Debby Ku"/>
            <person name="Aaliyah Providence"/>
            <person name="Felix Shaw"/>
            <person name="David Swarbreck"/>
            <person name="Chris Watkins"/>
            <person name="Ann M. McCartney"/>
            <person name="Giulio Formenti"/>
            <person name="Alice Mouton"/>
            <person name="Noel Vella"/>
            <person name="Bjorn M von Reumont"/>
            <person name="Adriana Vella"/>
            <person name="Wilfried Haerty"/>
        </authorList>
    </citation>
    <scope>NUCLEOTIDE SEQUENCE [LARGE SCALE GENOMIC DNA]</scope>
</reference>
<organism evidence="2 3">
    <name type="scientific">Xylocopa violacea</name>
    <name type="common">Violet carpenter bee</name>
    <name type="synonym">Apis violacea</name>
    <dbReference type="NCBI Taxonomy" id="135666"/>
    <lineage>
        <taxon>Eukaryota</taxon>
        <taxon>Metazoa</taxon>
        <taxon>Ecdysozoa</taxon>
        <taxon>Arthropoda</taxon>
        <taxon>Hexapoda</taxon>
        <taxon>Insecta</taxon>
        <taxon>Pterygota</taxon>
        <taxon>Neoptera</taxon>
        <taxon>Endopterygota</taxon>
        <taxon>Hymenoptera</taxon>
        <taxon>Apocrita</taxon>
        <taxon>Aculeata</taxon>
        <taxon>Apoidea</taxon>
        <taxon>Anthophila</taxon>
        <taxon>Apidae</taxon>
        <taxon>Xylocopa</taxon>
        <taxon>Xylocopa</taxon>
    </lineage>
</organism>
<keyword evidence="3" id="KW-1185">Reference proteome</keyword>
<protein>
    <submittedName>
        <fullName evidence="2">Uncharacterized protein</fullName>
    </submittedName>
</protein>
<accession>A0ABP1PGC1</accession>
<evidence type="ECO:0000313" key="2">
    <source>
        <dbReference type="EMBL" id="CAL7952265.1"/>
    </source>
</evidence>
<evidence type="ECO:0000256" key="1">
    <source>
        <dbReference type="SAM" id="MobiDB-lite"/>
    </source>
</evidence>
<dbReference type="Proteomes" id="UP001642520">
    <property type="component" value="Unassembled WGS sequence"/>
</dbReference>
<sequence>MGARYLHRAIRRNESRTFEASSARPMEERTLSSATVSAASRGKEEKAEWKIGERGVERRRRKGPGGVRVGQGSELRVAFSVREAPRATAHLAIDA</sequence>
<evidence type="ECO:0000313" key="3">
    <source>
        <dbReference type="Proteomes" id="UP001642520"/>
    </source>
</evidence>